<evidence type="ECO:0000313" key="10">
    <source>
        <dbReference type="EMBL" id="EJZ81771.1"/>
    </source>
</evidence>
<proteinExistence type="inferred from homology"/>
<dbReference type="InterPro" id="IPR013325">
    <property type="entry name" value="RNA_pol_sigma_r2"/>
</dbReference>
<dbReference type="Pfam" id="PF08281">
    <property type="entry name" value="Sigma70_r4_2"/>
    <property type="match status" value="1"/>
</dbReference>
<dbReference type="GO" id="GO:0003677">
    <property type="term" value="F:DNA binding"/>
    <property type="evidence" value="ECO:0007669"/>
    <property type="project" value="UniProtKB-KW"/>
</dbReference>
<evidence type="ECO:0000256" key="4">
    <source>
        <dbReference type="ARBA" id="ARBA00023125"/>
    </source>
</evidence>
<dbReference type="EMBL" id="CAJZ01000148">
    <property type="protein sequence ID" value="CCI83776.1"/>
    <property type="molecule type" value="Genomic_DNA"/>
</dbReference>
<dbReference type="GO" id="GO:0016987">
    <property type="term" value="F:sigma factor activity"/>
    <property type="evidence" value="ECO:0007669"/>
    <property type="project" value="UniProtKB-KW"/>
</dbReference>
<dbReference type="eggNOG" id="COG1595">
    <property type="taxonomic scope" value="Bacteria"/>
</dbReference>
<evidence type="ECO:0000256" key="3">
    <source>
        <dbReference type="ARBA" id="ARBA00023082"/>
    </source>
</evidence>
<name>I7JWB1_9CORY</name>
<reference evidence="9 12" key="1">
    <citation type="journal article" date="2012" name="J. Bacteriol.">
        <title>Draft Genome Sequence of Turicella otitidis ATCC 51513, Isolated from Middle Ear Fluid from a Child with Otitis Media.</title>
        <authorList>
            <person name="Brinkrolf K."/>
            <person name="Schneider J."/>
            <person name="Knecht M."/>
            <person name="Ruckert C."/>
            <person name="Tauch A."/>
        </authorList>
    </citation>
    <scope>NUCLEOTIDE SEQUENCE [LARGE SCALE GENOMIC DNA]</scope>
    <source>
        <strain evidence="9 12">ATCC 51513</strain>
    </source>
</reference>
<feature type="domain" description="RNA polymerase sigma-70 region 2" evidence="7">
    <location>
        <begin position="31"/>
        <end position="94"/>
    </location>
</feature>
<comment type="caution">
    <text evidence="9">The sequence shown here is derived from an EMBL/GenBank/DDBJ whole genome shotgun (WGS) entry which is preliminary data.</text>
</comment>
<keyword evidence="4 6" id="KW-0238">DNA-binding</keyword>
<dbReference type="SUPFAM" id="SSF88659">
    <property type="entry name" value="Sigma3 and sigma4 domains of RNA polymerase sigma factors"/>
    <property type="match status" value="1"/>
</dbReference>
<dbReference type="RefSeq" id="WP_004601178.1">
    <property type="nucleotide sequence ID" value="NZ_HF541867.1"/>
</dbReference>
<dbReference type="Gene3D" id="1.10.1740.10">
    <property type="match status" value="1"/>
</dbReference>
<organism evidence="9 12">
    <name type="scientific">Corynebacterium otitidis ATCC 51513</name>
    <dbReference type="NCBI Taxonomy" id="883169"/>
    <lineage>
        <taxon>Bacteria</taxon>
        <taxon>Bacillati</taxon>
        <taxon>Actinomycetota</taxon>
        <taxon>Actinomycetes</taxon>
        <taxon>Mycobacteriales</taxon>
        <taxon>Corynebacteriaceae</taxon>
        <taxon>Corynebacterium</taxon>
    </lineage>
</organism>
<evidence type="ECO:0000313" key="12">
    <source>
        <dbReference type="Proteomes" id="UP000011016"/>
    </source>
</evidence>
<evidence type="ECO:0000256" key="1">
    <source>
        <dbReference type="ARBA" id="ARBA00010641"/>
    </source>
</evidence>
<dbReference type="Gene3D" id="1.10.10.10">
    <property type="entry name" value="Winged helix-like DNA-binding domain superfamily/Winged helix DNA-binding domain"/>
    <property type="match status" value="1"/>
</dbReference>
<dbReference type="InterPro" id="IPR007627">
    <property type="entry name" value="RNA_pol_sigma70_r2"/>
</dbReference>
<dbReference type="InterPro" id="IPR000838">
    <property type="entry name" value="RNA_pol_sigma70_ECF_CS"/>
</dbReference>
<evidence type="ECO:0000313" key="9">
    <source>
        <dbReference type="EMBL" id="CCI83776.1"/>
    </source>
</evidence>
<evidence type="ECO:0000256" key="6">
    <source>
        <dbReference type="RuleBase" id="RU000716"/>
    </source>
</evidence>
<protein>
    <recommendedName>
        <fullName evidence="6">RNA polymerase sigma factor</fullName>
    </recommendedName>
</protein>
<keyword evidence="11" id="KW-1185">Reference proteome</keyword>
<dbReference type="EMBL" id="AHAE01000062">
    <property type="protein sequence ID" value="EJZ81771.1"/>
    <property type="molecule type" value="Genomic_DNA"/>
</dbReference>
<dbReference type="PANTHER" id="PTHR43133:SF61">
    <property type="entry name" value="ECF RNA POLYMERASE SIGMA FACTOR SIGC"/>
    <property type="match status" value="1"/>
</dbReference>
<evidence type="ECO:0000259" key="8">
    <source>
        <dbReference type="Pfam" id="PF08281"/>
    </source>
</evidence>
<dbReference type="HOGENOM" id="CLU_047691_3_5_11"/>
<evidence type="ECO:0000256" key="2">
    <source>
        <dbReference type="ARBA" id="ARBA00023015"/>
    </source>
</evidence>
<evidence type="ECO:0000313" key="11">
    <source>
        <dbReference type="Proteomes" id="UP000006078"/>
    </source>
</evidence>
<dbReference type="GO" id="GO:0006950">
    <property type="term" value="P:response to stress"/>
    <property type="evidence" value="ECO:0007669"/>
    <property type="project" value="UniProtKB-ARBA"/>
</dbReference>
<dbReference type="PATRIC" id="fig|883169.3.peg.1236"/>
<keyword evidence="3 6" id="KW-0731">Sigma factor</keyword>
<dbReference type="STRING" id="29321.AAV33_02090"/>
<dbReference type="Pfam" id="PF04542">
    <property type="entry name" value="Sigma70_r2"/>
    <property type="match status" value="1"/>
</dbReference>
<sequence length="192" mass="21536">MSLHSRADDEEITRLAVRAGRGDRRALSAFIRATQDDAWRLLAHLAGRQQADDLTQETFLRVINALPRFAARSSARTWLLAIARRVWVDSVRKDVARPQDRAAADEDAVRRVPARGSDEQSISEWLDVRRLIDELAPERREALILTQILGYSYEETARITGVRLGTVRSRVARARGDLIAARAAAESPTTRA</sequence>
<feature type="domain" description="RNA polymerase sigma factor 70 region 4 type 2" evidence="8">
    <location>
        <begin position="127"/>
        <end position="176"/>
    </location>
</feature>
<accession>I7JWB1</accession>
<dbReference type="Proteomes" id="UP000011016">
    <property type="component" value="Unassembled WGS sequence"/>
</dbReference>
<dbReference type="AlphaFoldDB" id="I7JWB1"/>
<dbReference type="InterPro" id="IPR013249">
    <property type="entry name" value="RNA_pol_sigma70_r4_t2"/>
</dbReference>
<dbReference type="GO" id="GO:0006352">
    <property type="term" value="P:DNA-templated transcription initiation"/>
    <property type="evidence" value="ECO:0007669"/>
    <property type="project" value="InterPro"/>
</dbReference>
<keyword evidence="2 6" id="KW-0805">Transcription regulation</keyword>
<dbReference type="PROSITE" id="PS01063">
    <property type="entry name" value="SIGMA70_ECF"/>
    <property type="match status" value="1"/>
</dbReference>
<dbReference type="PANTHER" id="PTHR43133">
    <property type="entry name" value="RNA POLYMERASE ECF-TYPE SIGMA FACTO"/>
    <property type="match status" value="1"/>
</dbReference>
<dbReference type="NCBIfam" id="TIGR02937">
    <property type="entry name" value="sigma70-ECF"/>
    <property type="match status" value="1"/>
</dbReference>
<comment type="similarity">
    <text evidence="1 6">Belongs to the sigma-70 factor family. ECF subfamily.</text>
</comment>
<dbReference type="CDD" id="cd06171">
    <property type="entry name" value="Sigma70_r4"/>
    <property type="match status" value="1"/>
</dbReference>
<evidence type="ECO:0000256" key="5">
    <source>
        <dbReference type="ARBA" id="ARBA00023163"/>
    </source>
</evidence>
<dbReference type="InterPro" id="IPR014284">
    <property type="entry name" value="RNA_pol_sigma-70_dom"/>
</dbReference>
<evidence type="ECO:0000259" key="7">
    <source>
        <dbReference type="Pfam" id="PF04542"/>
    </source>
</evidence>
<dbReference type="InterPro" id="IPR039425">
    <property type="entry name" value="RNA_pol_sigma-70-like"/>
</dbReference>
<keyword evidence="5 6" id="KW-0804">Transcription</keyword>
<dbReference type="InterPro" id="IPR036388">
    <property type="entry name" value="WH-like_DNA-bd_sf"/>
</dbReference>
<reference evidence="10 11" key="2">
    <citation type="submission" date="2012-08" db="EMBL/GenBank/DDBJ databases">
        <title>The Genome Sequence of Turicella otitidis ATCC 51513.</title>
        <authorList>
            <consortium name="The Broad Institute Genome Sequencing Platform"/>
            <person name="Earl A."/>
            <person name="Ward D."/>
            <person name="Feldgarden M."/>
            <person name="Gevers D."/>
            <person name="Huys G."/>
            <person name="Walker B."/>
            <person name="Young S.K."/>
            <person name="Zeng Q."/>
            <person name="Gargeya S."/>
            <person name="Fitzgerald M."/>
            <person name="Haas B."/>
            <person name="Abouelleil A."/>
            <person name="Alvarado L."/>
            <person name="Arachchi H.M."/>
            <person name="Berlin A.M."/>
            <person name="Chapman S.B."/>
            <person name="Goldberg J."/>
            <person name="Griggs A."/>
            <person name="Gujja S."/>
            <person name="Hansen M."/>
            <person name="Howarth C."/>
            <person name="Imamovic A."/>
            <person name="Larimer J."/>
            <person name="McCowen C."/>
            <person name="Montmayeur A."/>
            <person name="Murphy C."/>
            <person name="Neiman D."/>
            <person name="Pearson M."/>
            <person name="Priest M."/>
            <person name="Roberts A."/>
            <person name="Saif S."/>
            <person name="Shea T."/>
            <person name="Sisk P."/>
            <person name="Sykes S."/>
            <person name="Wortman J."/>
            <person name="Nusbaum C."/>
            <person name="Birren B."/>
        </authorList>
    </citation>
    <scope>NUCLEOTIDE SEQUENCE [LARGE SCALE GENOMIC DNA]</scope>
    <source>
        <strain evidence="10 11">ATCC 51513</strain>
    </source>
</reference>
<dbReference type="InterPro" id="IPR013324">
    <property type="entry name" value="RNA_pol_sigma_r3/r4-like"/>
</dbReference>
<dbReference type="OrthoDB" id="3821507at2"/>
<dbReference type="Proteomes" id="UP000006078">
    <property type="component" value="Unassembled WGS sequence"/>
</dbReference>
<dbReference type="SUPFAM" id="SSF88946">
    <property type="entry name" value="Sigma2 domain of RNA polymerase sigma factors"/>
    <property type="match status" value="1"/>
</dbReference>
<gene>
    <name evidence="9" type="primary">sigC</name>
    <name evidence="9" type="ORF">BN46_1050</name>
    <name evidence="10" type="ORF">HMPREF9719_01288</name>
</gene>